<gene>
    <name evidence="1" type="ORF">CO704_24920</name>
</gene>
<geneLocation type="plasmid" evidence="1">
    <name>unnamed</name>
</geneLocation>
<evidence type="ECO:0000313" key="1">
    <source>
        <dbReference type="EMBL" id="ATF95347.1"/>
    </source>
</evidence>
<organism evidence="1 2">
    <name type="scientific">Cedecea neteri</name>
    <dbReference type="NCBI Taxonomy" id="158822"/>
    <lineage>
        <taxon>Bacteria</taxon>
        <taxon>Pseudomonadati</taxon>
        <taxon>Pseudomonadota</taxon>
        <taxon>Gammaproteobacteria</taxon>
        <taxon>Enterobacterales</taxon>
        <taxon>Enterobacteriaceae</taxon>
        <taxon>Cedecea</taxon>
    </lineage>
</organism>
<dbReference type="Proteomes" id="UP000217979">
    <property type="component" value="Plasmid unnamed"/>
</dbReference>
<sequence length="124" mass="13598">MVKGYVLPSAAVQNMLLLRNPLFSGLNTAGTAVLSKILYKIEVSLISDMISLLTNKTVSRLQYFLHGGMVCISSAFFQKLFNIAITKRIGKPPPYGHQNEIAGKMTTVEAEHFPTLSWSHGSTV</sequence>
<name>A0A291E5L9_9ENTR</name>
<dbReference type="AlphaFoldDB" id="A0A291E5L9"/>
<evidence type="ECO:0000313" key="2">
    <source>
        <dbReference type="Proteomes" id="UP000217979"/>
    </source>
</evidence>
<dbReference type="EMBL" id="CP023526">
    <property type="protein sequence ID" value="ATF95347.1"/>
    <property type="molecule type" value="Genomic_DNA"/>
</dbReference>
<keyword evidence="1" id="KW-0614">Plasmid</keyword>
<protein>
    <submittedName>
        <fullName evidence="1">Uncharacterized protein</fullName>
    </submittedName>
</protein>
<proteinExistence type="predicted"/>
<reference evidence="1 2" key="1">
    <citation type="submission" date="2017-09" db="EMBL/GenBank/DDBJ databases">
        <title>FDA dAtabase for Regulatory Grade micrObial Sequences (FDA-ARGOS): Supporting development and validation of Infectious Disease Dx tests.</title>
        <authorList>
            <person name="Minogue T."/>
            <person name="Wolcott M."/>
            <person name="Wasieloski L."/>
            <person name="Aguilar W."/>
            <person name="Moore D."/>
            <person name="Tallon L."/>
            <person name="Sadzewicz L."/>
            <person name="Ott S."/>
            <person name="Zhao X."/>
            <person name="Nagaraj S."/>
            <person name="Vavikolanu K."/>
            <person name="Aluvathingal J."/>
            <person name="Nadendla S."/>
            <person name="Sichtig H."/>
        </authorList>
    </citation>
    <scope>NUCLEOTIDE SEQUENCE [LARGE SCALE GENOMIC DNA]</scope>
    <source>
        <strain evidence="1 2">FDAARGOS_392</strain>
        <plasmid evidence="2">Plasmid unnamed</plasmid>
    </source>
</reference>
<accession>A0A291E5L9</accession>